<evidence type="ECO:0000259" key="1">
    <source>
        <dbReference type="Pfam" id="PF21126"/>
    </source>
</evidence>
<dbReference type="Pfam" id="PF21126">
    <property type="entry name" value="KATNA1_MIT"/>
    <property type="match status" value="1"/>
</dbReference>
<name>A0ABR2L8M5_9EUKA</name>
<sequence length="130" mass="15021">MDESINPILRYVREAREYGKIGNYTACFQAYSNAKELIQQELKKCRNISEHRIWNSLTSEIVSEELAVRRLRDAIDDTLEALQTNGNKLRSVKSEEVSPSKPDLTIVPKIIDFNPDPAPRRNYRRSSLKV</sequence>
<dbReference type="Proteomes" id="UP001470230">
    <property type="component" value="Unassembled WGS sequence"/>
</dbReference>
<proteinExistence type="predicted"/>
<dbReference type="EMBL" id="JAPFFF010000001">
    <property type="protein sequence ID" value="KAK8899356.1"/>
    <property type="molecule type" value="Genomic_DNA"/>
</dbReference>
<reference evidence="2 3" key="1">
    <citation type="submission" date="2024-04" db="EMBL/GenBank/DDBJ databases">
        <title>Tritrichomonas musculus Genome.</title>
        <authorList>
            <person name="Alves-Ferreira E."/>
            <person name="Grigg M."/>
            <person name="Lorenzi H."/>
            <person name="Galac M."/>
        </authorList>
    </citation>
    <scope>NUCLEOTIDE SEQUENCE [LARGE SCALE GENOMIC DNA]</scope>
    <source>
        <strain evidence="2 3">EAF2021</strain>
    </source>
</reference>
<gene>
    <name evidence="2" type="ORF">M9Y10_001670</name>
</gene>
<dbReference type="CDD" id="cd21748">
    <property type="entry name" value="Kp60-NTD"/>
    <property type="match status" value="1"/>
</dbReference>
<keyword evidence="3" id="KW-1185">Reference proteome</keyword>
<evidence type="ECO:0000313" key="3">
    <source>
        <dbReference type="Proteomes" id="UP001470230"/>
    </source>
</evidence>
<organism evidence="2 3">
    <name type="scientific">Tritrichomonas musculus</name>
    <dbReference type="NCBI Taxonomy" id="1915356"/>
    <lineage>
        <taxon>Eukaryota</taxon>
        <taxon>Metamonada</taxon>
        <taxon>Parabasalia</taxon>
        <taxon>Tritrichomonadida</taxon>
        <taxon>Tritrichomonadidae</taxon>
        <taxon>Tritrichomonas</taxon>
    </lineage>
</organism>
<dbReference type="Gene3D" id="1.20.58.80">
    <property type="entry name" value="Phosphotransferase system, lactose/cellobiose-type IIA subunit"/>
    <property type="match status" value="1"/>
</dbReference>
<comment type="caution">
    <text evidence="2">The sequence shown here is derived from an EMBL/GenBank/DDBJ whole genome shotgun (WGS) entry which is preliminary data.</text>
</comment>
<protein>
    <submittedName>
        <fullName evidence="2">Katanin p60 ATPase-containing subunit A1</fullName>
    </submittedName>
</protein>
<evidence type="ECO:0000313" key="2">
    <source>
        <dbReference type="EMBL" id="KAK8899356.1"/>
    </source>
</evidence>
<feature type="domain" description="Katanin p60 ATPase-containing subunit A1 MIT" evidence="1">
    <location>
        <begin position="10"/>
        <end position="69"/>
    </location>
</feature>
<dbReference type="InterPro" id="IPR048611">
    <property type="entry name" value="KATNA1_MIT"/>
</dbReference>
<accession>A0ABR2L8M5</accession>